<evidence type="ECO:0000256" key="4">
    <source>
        <dbReference type="ARBA" id="ARBA00022963"/>
    </source>
</evidence>
<keyword evidence="5" id="KW-0443">Lipid metabolism</keyword>
<keyword evidence="3" id="KW-0378">Hydrolase</keyword>
<evidence type="ECO:0000256" key="1">
    <source>
        <dbReference type="ARBA" id="ARBA00001024"/>
    </source>
</evidence>
<proteinExistence type="predicted"/>
<feature type="transmembrane region" description="Helical" evidence="7">
    <location>
        <begin position="21"/>
        <end position="39"/>
    </location>
</feature>
<sequence length="307" mass="33326">MRRGSLIEYLPSTLKMLRINSLFIALLGIVQVTLGAAVLTPDNDPFYQPPAGFASSAPGTVFKNRTAPSGIAGINAVQILYRTSYINNTATATVATILTNSSATRDKLVAYDDYEDSANTACAPSYLFNNNNGNAEFGPLGAAGSEDVRGTAGRRPHAVTTYGSPIPSGANPSRISLRVDYGLKELYSPLEPQAPARELEALEMLRKSQKGPVAQSGGSLGYANPQWHIEDALEREEAIALLLENVAWLTRQVDKYVVVCYPKPYADHAAWADYIQSWRRSRRLGHSLSDFPPPPTMEEPETHKTAG</sequence>
<evidence type="ECO:0000256" key="7">
    <source>
        <dbReference type="SAM" id="Phobius"/>
    </source>
</evidence>
<gene>
    <name evidence="8" type="ORF">FIBSPDRAFT_932107</name>
</gene>
<dbReference type="Proteomes" id="UP000076532">
    <property type="component" value="Unassembled WGS sequence"/>
</dbReference>
<dbReference type="EC" id="3.1.1.3" evidence="2"/>
<accession>A0A166J9N2</accession>
<dbReference type="PANTHER" id="PTHR34853:SF1">
    <property type="entry name" value="LIPASE 5"/>
    <property type="match status" value="1"/>
</dbReference>
<comment type="catalytic activity">
    <reaction evidence="1">
        <text>a triacylglycerol + H2O = a diacylglycerol + a fatty acid + H(+)</text>
        <dbReference type="Rhea" id="RHEA:12044"/>
        <dbReference type="ChEBI" id="CHEBI:15377"/>
        <dbReference type="ChEBI" id="CHEBI:15378"/>
        <dbReference type="ChEBI" id="CHEBI:17855"/>
        <dbReference type="ChEBI" id="CHEBI:18035"/>
        <dbReference type="ChEBI" id="CHEBI:28868"/>
        <dbReference type="EC" id="3.1.1.3"/>
    </reaction>
</comment>
<dbReference type="GO" id="GO:0004806">
    <property type="term" value="F:triacylglycerol lipase activity"/>
    <property type="evidence" value="ECO:0007669"/>
    <property type="project" value="UniProtKB-EC"/>
</dbReference>
<evidence type="ECO:0000313" key="8">
    <source>
        <dbReference type="EMBL" id="KZP20637.1"/>
    </source>
</evidence>
<name>A0A166J9N2_9AGAM</name>
<reference evidence="8 9" key="1">
    <citation type="journal article" date="2016" name="Mol. Biol. Evol.">
        <title>Comparative Genomics of Early-Diverging Mushroom-Forming Fungi Provides Insights into the Origins of Lignocellulose Decay Capabilities.</title>
        <authorList>
            <person name="Nagy L.G."/>
            <person name="Riley R."/>
            <person name="Tritt A."/>
            <person name="Adam C."/>
            <person name="Daum C."/>
            <person name="Floudas D."/>
            <person name="Sun H."/>
            <person name="Yadav J.S."/>
            <person name="Pangilinan J."/>
            <person name="Larsson K.H."/>
            <person name="Matsuura K."/>
            <person name="Barry K."/>
            <person name="Labutti K."/>
            <person name="Kuo R."/>
            <person name="Ohm R.A."/>
            <person name="Bhattacharya S.S."/>
            <person name="Shirouzu T."/>
            <person name="Yoshinaga Y."/>
            <person name="Martin F.M."/>
            <person name="Grigoriev I.V."/>
            <person name="Hibbett D.S."/>
        </authorList>
    </citation>
    <scope>NUCLEOTIDE SEQUENCE [LARGE SCALE GENOMIC DNA]</scope>
    <source>
        <strain evidence="8 9">CBS 109695</strain>
    </source>
</reference>
<dbReference type="InterPro" id="IPR029058">
    <property type="entry name" value="AB_hydrolase_fold"/>
</dbReference>
<evidence type="ECO:0000256" key="5">
    <source>
        <dbReference type="ARBA" id="ARBA00023098"/>
    </source>
</evidence>
<keyword evidence="7" id="KW-1133">Transmembrane helix</keyword>
<organism evidence="8 9">
    <name type="scientific">Athelia psychrophila</name>
    <dbReference type="NCBI Taxonomy" id="1759441"/>
    <lineage>
        <taxon>Eukaryota</taxon>
        <taxon>Fungi</taxon>
        <taxon>Dikarya</taxon>
        <taxon>Basidiomycota</taxon>
        <taxon>Agaricomycotina</taxon>
        <taxon>Agaricomycetes</taxon>
        <taxon>Agaricomycetidae</taxon>
        <taxon>Atheliales</taxon>
        <taxon>Atheliaceae</taxon>
        <taxon>Athelia</taxon>
    </lineage>
</organism>
<evidence type="ECO:0000256" key="6">
    <source>
        <dbReference type="SAM" id="MobiDB-lite"/>
    </source>
</evidence>
<keyword evidence="7" id="KW-0812">Transmembrane</keyword>
<feature type="region of interest" description="Disordered" evidence="6">
    <location>
        <begin position="140"/>
        <end position="167"/>
    </location>
</feature>
<dbReference type="Gene3D" id="3.40.50.1820">
    <property type="entry name" value="alpha/beta hydrolase"/>
    <property type="match status" value="1"/>
</dbReference>
<dbReference type="AlphaFoldDB" id="A0A166J9N2"/>
<protein>
    <recommendedName>
        <fullName evidence="2">triacylglycerol lipase</fullName>
        <ecNumber evidence="2">3.1.1.3</ecNumber>
    </recommendedName>
</protein>
<keyword evidence="4" id="KW-0442">Lipid degradation</keyword>
<keyword evidence="9" id="KW-1185">Reference proteome</keyword>
<evidence type="ECO:0000256" key="3">
    <source>
        <dbReference type="ARBA" id="ARBA00022801"/>
    </source>
</evidence>
<dbReference type="EMBL" id="KV417553">
    <property type="protein sequence ID" value="KZP20637.1"/>
    <property type="molecule type" value="Genomic_DNA"/>
</dbReference>
<dbReference type="PANTHER" id="PTHR34853">
    <property type="match status" value="1"/>
</dbReference>
<evidence type="ECO:0000313" key="9">
    <source>
        <dbReference type="Proteomes" id="UP000076532"/>
    </source>
</evidence>
<dbReference type="InterPro" id="IPR005152">
    <property type="entry name" value="Lipase_secreted"/>
</dbReference>
<keyword evidence="7" id="KW-0472">Membrane</keyword>
<dbReference type="GO" id="GO:0016042">
    <property type="term" value="P:lipid catabolic process"/>
    <property type="evidence" value="ECO:0007669"/>
    <property type="project" value="UniProtKB-KW"/>
</dbReference>
<dbReference type="OrthoDB" id="2373480at2759"/>
<feature type="region of interest" description="Disordered" evidence="6">
    <location>
        <begin position="286"/>
        <end position="307"/>
    </location>
</feature>
<evidence type="ECO:0000256" key="2">
    <source>
        <dbReference type="ARBA" id="ARBA00013279"/>
    </source>
</evidence>